<organism evidence="16 17">
    <name type="scientific">Massilia cellulosiltytica</name>
    <dbReference type="NCBI Taxonomy" id="2683234"/>
    <lineage>
        <taxon>Bacteria</taxon>
        <taxon>Pseudomonadati</taxon>
        <taxon>Pseudomonadota</taxon>
        <taxon>Betaproteobacteria</taxon>
        <taxon>Burkholderiales</taxon>
        <taxon>Oxalobacteraceae</taxon>
        <taxon>Telluria group</taxon>
        <taxon>Massilia</taxon>
    </lineage>
</organism>
<proteinExistence type="inferred from homology"/>
<dbReference type="Gene3D" id="1.10.287.910">
    <property type="entry name" value="bacterial mercury transporter, merf"/>
    <property type="match status" value="1"/>
</dbReference>
<keyword evidence="7" id="KW-0997">Cell inner membrane</keyword>
<evidence type="ECO:0000256" key="9">
    <source>
        <dbReference type="ARBA" id="ARBA00022723"/>
    </source>
</evidence>
<comment type="subcellular location">
    <subcellularLocation>
        <location evidence="1">Cell inner membrane</location>
        <topology evidence="1">Multi-pass membrane protein</topology>
    </subcellularLocation>
</comment>
<evidence type="ECO:0000256" key="5">
    <source>
        <dbReference type="ARBA" id="ARBA00022466"/>
    </source>
</evidence>
<evidence type="ECO:0000256" key="11">
    <source>
        <dbReference type="ARBA" id="ARBA00022989"/>
    </source>
</evidence>
<evidence type="ECO:0000313" key="17">
    <source>
        <dbReference type="Proteomes" id="UP000443353"/>
    </source>
</evidence>
<dbReference type="GO" id="GO:0046872">
    <property type="term" value="F:metal ion binding"/>
    <property type="evidence" value="ECO:0007669"/>
    <property type="project" value="UniProtKB-KW"/>
</dbReference>
<keyword evidence="4" id="KW-0813">Transport</keyword>
<feature type="transmembrane region" description="Helical" evidence="15">
    <location>
        <begin position="20"/>
        <end position="50"/>
    </location>
</feature>
<sequence length="124" mass="13158">MSTLARQSVDGTERKAGRLIALGVLAALLASTCCVLPLALVLIGVTGAWMVNLQALKPVTPYAIALTVGALAWAGWLVFRPARVCDLESGDCATTRPLMRRVFIACALFVALLLGFPLIAPLFY</sequence>
<dbReference type="RefSeq" id="WP_160410420.1">
    <property type="nucleotide sequence ID" value="NZ_WSES01000009.1"/>
</dbReference>
<evidence type="ECO:0000256" key="7">
    <source>
        <dbReference type="ARBA" id="ARBA00022519"/>
    </source>
</evidence>
<keyword evidence="6" id="KW-1003">Cell membrane</keyword>
<evidence type="ECO:0000256" key="10">
    <source>
        <dbReference type="ARBA" id="ARBA00022914"/>
    </source>
</evidence>
<evidence type="ECO:0000256" key="14">
    <source>
        <dbReference type="ARBA" id="ARBA00045720"/>
    </source>
</evidence>
<evidence type="ECO:0000256" key="13">
    <source>
        <dbReference type="ARBA" id="ARBA00030934"/>
    </source>
</evidence>
<comment type="caution">
    <text evidence="16">The sequence shown here is derived from an EMBL/GenBank/DDBJ whole genome shotgun (WGS) entry which is preliminary data.</text>
</comment>
<dbReference type="Proteomes" id="UP000443353">
    <property type="component" value="Unassembled WGS sequence"/>
</dbReference>
<keyword evidence="5" id="KW-0475">Mercuric resistance</keyword>
<evidence type="ECO:0000256" key="1">
    <source>
        <dbReference type="ARBA" id="ARBA00004429"/>
    </source>
</evidence>
<evidence type="ECO:0000256" key="3">
    <source>
        <dbReference type="ARBA" id="ARBA00017053"/>
    </source>
</evidence>
<keyword evidence="9" id="KW-0479">Metal-binding</keyword>
<dbReference type="AlphaFoldDB" id="A0A7X3G4Q4"/>
<keyword evidence="17" id="KW-1185">Reference proteome</keyword>
<protein>
    <recommendedName>
        <fullName evidence="3">Mercuric transport protein MerT</fullName>
    </recommendedName>
    <alternativeName>
        <fullName evidence="13">Mercury ion transport protein</fullName>
    </alternativeName>
</protein>
<feature type="transmembrane region" description="Helical" evidence="15">
    <location>
        <begin position="62"/>
        <end position="82"/>
    </location>
</feature>
<feature type="transmembrane region" description="Helical" evidence="15">
    <location>
        <begin position="102"/>
        <end position="123"/>
    </location>
</feature>
<evidence type="ECO:0000256" key="8">
    <source>
        <dbReference type="ARBA" id="ARBA00022692"/>
    </source>
</evidence>
<dbReference type="InterPro" id="IPR003457">
    <property type="entry name" value="Transprt_MerT"/>
</dbReference>
<comment type="function">
    <text evidence="14">Involved in mercury resistance. Probably transfers a mercuric ion from the periplasmic Hg(2+)-binding protein MerP to the cytoplasmic mercuric reductase MerA.</text>
</comment>
<keyword evidence="8 15" id="KW-0812">Transmembrane</keyword>
<evidence type="ECO:0000256" key="6">
    <source>
        <dbReference type="ARBA" id="ARBA00022475"/>
    </source>
</evidence>
<name>A0A7X3G4Q4_9BURK</name>
<evidence type="ECO:0000256" key="15">
    <source>
        <dbReference type="SAM" id="Phobius"/>
    </source>
</evidence>
<dbReference type="GO" id="GO:0005886">
    <property type="term" value="C:plasma membrane"/>
    <property type="evidence" value="ECO:0007669"/>
    <property type="project" value="UniProtKB-SubCell"/>
</dbReference>
<evidence type="ECO:0000313" key="16">
    <source>
        <dbReference type="EMBL" id="MVW63623.1"/>
    </source>
</evidence>
<dbReference type="EMBL" id="WSES01000009">
    <property type="protein sequence ID" value="MVW63623.1"/>
    <property type="molecule type" value="Genomic_DNA"/>
</dbReference>
<evidence type="ECO:0000256" key="12">
    <source>
        <dbReference type="ARBA" id="ARBA00023136"/>
    </source>
</evidence>
<evidence type="ECO:0000256" key="2">
    <source>
        <dbReference type="ARBA" id="ARBA00008224"/>
    </source>
</evidence>
<dbReference type="GO" id="GO:0015097">
    <property type="term" value="F:mercury ion transmembrane transporter activity"/>
    <property type="evidence" value="ECO:0007669"/>
    <property type="project" value="InterPro"/>
</dbReference>
<gene>
    <name evidence="16" type="ORF">GPY61_27220</name>
</gene>
<keyword evidence="10" id="KW-0476">Mercury</keyword>
<keyword evidence="11 15" id="KW-1133">Transmembrane helix</keyword>
<evidence type="ECO:0000256" key="4">
    <source>
        <dbReference type="ARBA" id="ARBA00022448"/>
    </source>
</evidence>
<keyword evidence="12 15" id="KW-0472">Membrane</keyword>
<reference evidence="16 17" key="1">
    <citation type="submission" date="2019-12" db="EMBL/GenBank/DDBJ databases">
        <authorList>
            <person name="Li C."/>
            <person name="Zhao J."/>
        </authorList>
    </citation>
    <scope>NUCLEOTIDE SEQUENCE [LARGE SCALE GENOMIC DNA]</scope>
    <source>
        <strain evidence="16 17">NEAU-DD11</strain>
    </source>
</reference>
<accession>A0A7X3G4Q4</accession>
<comment type="similarity">
    <text evidence="2">Belongs to the MerT family.</text>
</comment>
<dbReference type="Pfam" id="PF02411">
    <property type="entry name" value="MerT"/>
    <property type="match status" value="1"/>
</dbReference>